<gene>
    <name evidence="1" type="ORF">mPipKuh1_008005</name>
</gene>
<evidence type="ECO:0000313" key="1">
    <source>
        <dbReference type="EMBL" id="KAF6335322.1"/>
    </source>
</evidence>
<dbReference type="AlphaFoldDB" id="A0A7J7WD47"/>
<proteinExistence type="predicted"/>
<keyword evidence="2" id="KW-1185">Reference proteome</keyword>
<dbReference type="Proteomes" id="UP000558488">
    <property type="component" value="Unassembled WGS sequence"/>
</dbReference>
<dbReference type="EMBL" id="JACAGB010000011">
    <property type="protein sequence ID" value="KAF6335322.1"/>
    <property type="molecule type" value="Genomic_DNA"/>
</dbReference>
<protein>
    <submittedName>
        <fullName evidence="1">Uncharacterized protein</fullName>
    </submittedName>
</protein>
<reference evidence="1 2" key="1">
    <citation type="journal article" date="2020" name="Nature">
        <title>Six reference-quality genomes reveal evolution of bat adaptations.</title>
        <authorList>
            <person name="Jebb D."/>
            <person name="Huang Z."/>
            <person name="Pippel M."/>
            <person name="Hughes G.M."/>
            <person name="Lavrichenko K."/>
            <person name="Devanna P."/>
            <person name="Winkler S."/>
            <person name="Jermiin L.S."/>
            <person name="Skirmuntt E.C."/>
            <person name="Katzourakis A."/>
            <person name="Burkitt-Gray L."/>
            <person name="Ray D.A."/>
            <person name="Sullivan K.A.M."/>
            <person name="Roscito J.G."/>
            <person name="Kirilenko B.M."/>
            <person name="Davalos L.M."/>
            <person name="Corthals A.P."/>
            <person name="Power M.L."/>
            <person name="Jones G."/>
            <person name="Ransome R.D."/>
            <person name="Dechmann D.K.N."/>
            <person name="Locatelli A.G."/>
            <person name="Puechmaille S.J."/>
            <person name="Fedrigo O."/>
            <person name="Jarvis E.D."/>
            <person name="Hiller M."/>
            <person name="Vernes S.C."/>
            <person name="Myers E.W."/>
            <person name="Teeling E.C."/>
        </authorList>
    </citation>
    <scope>NUCLEOTIDE SEQUENCE [LARGE SCALE GENOMIC DNA]</scope>
    <source>
        <strain evidence="1">MPipKuh1</strain>
        <tissue evidence="1">Flight muscle</tissue>
    </source>
</reference>
<evidence type="ECO:0000313" key="2">
    <source>
        <dbReference type="Proteomes" id="UP000558488"/>
    </source>
</evidence>
<name>A0A7J7WD47_PIPKU</name>
<organism evidence="1 2">
    <name type="scientific">Pipistrellus kuhlii</name>
    <name type="common">Kuhl's pipistrelle</name>
    <dbReference type="NCBI Taxonomy" id="59472"/>
    <lineage>
        <taxon>Eukaryota</taxon>
        <taxon>Metazoa</taxon>
        <taxon>Chordata</taxon>
        <taxon>Craniata</taxon>
        <taxon>Vertebrata</taxon>
        <taxon>Euteleostomi</taxon>
        <taxon>Mammalia</taxon>
        <taxon>Eutheria</taxon>
        <taxon>Laurasiatheria</taxon>
        <taxon>Chiroptera</taxon>
        <taxon>Yangochiroptera</taxon>
        <taxon>Vespertilionidae</taxon>
        <taxon>Pipistrellus</taxon>
    </lineage>
</organism>
<comment type="caution">
    <text evidence="1">The sequence shown here is derived from an EMBL/GenBank/DDBJ whole genome shotgun (WGS) entry which is preliminary data.</text>
</comment>
<sequence>MACQCTTCDPVDRFLSRLVALSVAFRYPSRCVVLGSLPSMKVSELRETRTVLLGLAHVQRRRIPSAVSSTASLRLHLVFSRPSVPPSVSSVAEQFCISTMGPVAALSGSSFCRMLPHCIKTPFPSPAAASCFLVPLAMVEVRWGQWWRSGGASDGIYVANALPPGQV</sequence>
<accession>A0A7J7WD47</accession>